<dbReference type="Proteomes" id="UP000291424">
    <property type="component" value="Unassembled WGS sequence"/>
</dbReference>
<dbReference type="RefSeq" id="WP_131632161.1">
    <property type="nucleotide sequence ID" value="NZ_SJOO01000001.1"/>
</dbReference>
<dbReference type="EMBL" id="SJOO01000001">
    <property type="protein sequence ID" value="TCB94566.1"/>
    <property type="molecule type" value="Genomic_DNA"/>
</dbReference>
<name>A0A4R0GCF2_9ENTR</name>
<proteinExistence type="predicted"/>
<dbReference type="AlphaFoldDB" id="A0A4R0GCF2"/>
<evidence type="ECO:0000313" key="2">
    <source>
        <dbReference type="Proteomes" id="UP000291424"/>
    </source>
</evidence>
<gene>
    <name evidence="1" type="ORF">E0L20_00355</name>
</gene>
<comment type="caution">
    <text evidence="1">The sequence shown here is derived from an EMBL/GenBank/DDBJ whole genome shotgun (WGS) entry which is preliminary data.</text>
</comment>
<protein>
    <submittedName>
        <fullName evidence="1">Uncharacterized protein</fullName>
    </submittedName>
</protein>
<organism evidence="1 2">
    <name type="scientific">Enterobacter wuhouensis</name>
    <dbReference type="NCBI Taxonomy" id="2529381"/>
    <lineage>
        <taxon>Bacteria</taxon>
        <taxon>Pseudomonadati</taxon>
        <taxon>Pseudomonadota</taxon>
        <taxon>Gammaproteobacteria</taxon>
        <taxon>Enterobacterales</taxon>
        <taxon>Enterobacteriaceae</taxon>
        <taxon>Enterobacter</taxon>
    </lineage>
</organism>
<evidence type="ECO:0000313" key="1">
    <source>
        <dbReference type="EMBL" id="TCB94566.1"/>
    </source>
</evidence>
<sequence length="167" mass="19288">MKLNKISKPDEERGWSFDQAKVRTDLFHLLSIFLAEKQLADELTGTDDPLWILASLGEPETTRLLISTAIVGRVLDDKRRREEHREEITVGKLLMNDAVTNLSMREAFNKIIHAVEFSLFMSEPNERGFCYLAPMIEVSGTLGRNQWSAEIDIIEYVRQFQRVFLSE</sequence>
<reference evidence="1 2" key="1">
    <citation type="submission" date="2019-02" db="EMBL/GenBank/DDBJ databases">
        <title>The draft genome of Enterobacter spp. strains.</title>
        <authorList>
            <person name="Wang C."/>
            <person name="Feng Y."/>
            <person name="Zong Z."/>
        </authorList>
    </citation>
    <scope>NUCLEOTIDE SEQUENCE [LARGE SCALE GENOMIC DNA]</scope>
    <source>
        <strain evidence="1 2">WCHEW120002</strain>
    </source>
</reference>
<accession>A0A4R0GCF2</accession>
<dbReference type="OrthoDB" id="3078277at2"/>